<dbReference type="NCBIfam" id="TIGR02684">
    <property type="entry name" value="dnstrm_HI1420"/>
    <property type="match status" value="1"/>
</dbReference>
<dbReference type="EMBL" id="KM669724">
    <property type="protein sequence ID" value="AIW81368.1"/>
    <property type="molecule type" value="Genomic_DNA"/>
</dbReference>
<dbReference type="PANTHER" id="PTHR40275:SF1">
    <property type="entry name" value="SSL7038 PROTEIN"/>
    <property type="match status" value="1"/>
</dbReference>
<evidence type="ECO:0000313" key="1">
    <source>
        <dbReference type="EMBL" id="AIW81368.1"/>
    </source>
</evidence>
<dbReference type="AlphaFoldDB" id="A0A0K0LBJ1"/>
<dbReference type="InterPro" id="IPR010982">
    <property type="entry name" value="Lambda_DNA-bd_dom_sf"/>
</dbReference>
<dbReference type="InterPro" id="IPR014057">
    <property type="entry name" value="HI1420"/>
</dbReference>
<accession>A0A0K0LBJ1</accession>
<dbReference type="PANTHER" id="PTHR40275">
    <property type="entry name" value="SSL7038 PROTEIN"/>
    <property type="match status" value="1"/>
</dbReference>
<proteinExistence type="predicted"/>
<protein>
    <submittedName>
        <fullName evidence="1">Addiction module antidote protein</fullName>
    </submittedName>
</protein>
<reference evidence="1" key="1">
    <citation type="submission" date="2014-09" db="EMBL/GenBank/DDBJ databases">
        <authorList>
            <person name="Magalhaes I.L.F."/>
            <person name="Oliveira U."/>
            <person name="Santos F.R."/>
            <person name="Vidigal T.H.D.A."/>
            <person name="Brescovit A.D."/>
            <person name="Santos A.J."/>
        </authorList>
    </citation>
    <scope>NUCLEOTIDE SEQUENCE</scope>
</reference>
<sequence length="96" mass="10287">MKMNTSKFDIADYLDNNEMIAEYLNTVLEDGNDSDIIVAIGTVAKAIGMTKIAEETGLSRPSLYKALSEGAKPQFGTIMKVLKAVGGQLHVNPTPA</sequence>
<dbReference type="SUPFAM" id="SSF47413">
    <property type="entry name" value="lambda repressor-like DNA-binding domains"/>
    <property type="match status" value="1"/>
</dbReference>
<organism evidence="1">
    <name type="scientific">uncultured bacterium TB306_p</name>
    <dbReference type="NCBI Taxonomy" id="1552137"/>
    <lineage>
        <taxon>Bacteria</taxon>
        <taxon>environmental samples</taxon>
    </lineage>
</organism>
<dbReference type="Pfam" id="PF21716">
    <property type="entry name" value="dnstrm_HI1420"/>
    <property type="match status" value="1"/>
</dbReference>
<name>A0A0K0LBJ1_9BACT</name>
<dbReference type="GO" id="GO:0003677">
    <property type="term" value="F:DNA binding"/>
    <property type="evidence" value="ECO:0007669"/>
    <property type="project" value="InterPro"/>
</dbReference>